<protein>
    <submittedName>
        <fullName evidence="1">Caroteno-chlorophyll a-c-binding protein</fullName>
    </submittedName>
</protein>
<evidence type="ECO:0000313" key="2">
    <source>
        <dbReference type="Proteomes" id="UP001642464"/>
    </source>
</evidence>
<gene>
    <name evidence="1" type="ORF">SCF082_LOCUS14042</name>
</gene>
<proteinExistence type="predicted"/>
<dbReference type="EMBL" id="CAXAMM010008757">
    <property type="protein sequence ID" value="CAK9018341.1"/>
    <property type="molecule type" value="Genomic_DNA"/>
</dbReference>
<dbReference type="Proteomes" id="UP001642464">
    <property type="component" value="Unassembled WGS sequence"/>
</dbReference>
<evidence type="ECO:0000313" key="1">
    <source>
        <dbReference type="EMBL" id="CAK9018341.1"/>
    </source>
</evidence>
<keyword evidence="2" id="KW-1185">Reference proteome</keyword>
<organism evidence="1 2">
    <name type="scientific">Durusdinium trenchii</name>
    <dbReference type="NCBI Taxonomy" id="1381693"/>
    <lineage>
        <taxon>Eukaryota</taxon>
        <taxon>Sar</taxon>
        <taxon>Alveolata</taxon>
        <taxon>Dinophyceae</taxon>
        <taxon>Suessiales</taxon>
        <taxon>Symbiodiniaceae</taxon>
        <taxon>Durusdinium</taxon>
    </lineage>
</organism>
<comment type="caution">
    <text evidence="1">The sequence shown here is derived from an EMBL/GenBank/DDBJ whole genome shotgun (WGS) entry which is preliminary data.</text>
</comment>
<accession>A0ABP0JV31</accession>
<sequence>MAGVAVAALTASGRKAFGVKTQLVALSAFENELGVQAPVGLGDKVDALSILPDRVSNARCHEQTNARLDADVAAALAHKRTFYQDVLPRTQERQDAYLAATRACRTLSKQRKQTRLRWKREWIDRLTLELEQANAQGDTRKVYGLMRKLGIRHELTRAKITHTSVADPITAREEWKDHFRRLQAGREIADEAVWAHVDPIAEVAHWLEDPPTDAEIRGCGLNMKNGKAAGVDGFLPEFYKYGSPDLQLRINAIVRQMWQAARYAAAGEEAQDWPPSWTEGLVAQMGSRRDRSVDDALQVTRRLVEEATASQMSADTMLLRLLDIEKAYPRANDLTPGVQWTVKCDGRVCIGDIGFADDTTLIGEAEEVHLAEPLLEVTMRDWYRQQQWFQYLLAQIQVTELDWFRLAQDRDAWRQVVLATFPVTTVHRKH</sequence>
<name>A0ABP0JV31_9DINO</name>
<reference evidence="1 2" key="1">
    <citation type="submission" date="2024-02" db="EMBL/GenBank/DDBJ databases">
        <authorList>
            <person name="Chen Y."/>
            <person name="Shah S."/>
            <person name="Dougan E. K."/>
            <person name="Thang M."/>
            <person name="Chan C."/>
        </authorList>
    </citation>
    <scope>NUCLEOTIDE SEQUENCE [LARGE SCALE GENOMIC DNA]</scope>
</reference>